<comment type="subcellular location">
    <subcellularLocation>
        <location evidence="1">Membrane</location>
        <topology evidence="1">Multi-pass membrane protein</topology>
    </subcellularLocation>
</comment>
<evidence type="ECO:0000313" key="7">
    <source>
        <dbReference type="Proteomes" id="UP000322927"/>
    </source>
</evidence>
<feature type="transmembrane region" description="Helical" evidence="5">
    <location>
        <begin position="200"/>
        <end position="222"/>
    </location>
</feature>
<evidence type="ECO:0000313" key="6">
    <source>
        <dbReference type="EMBL" id="QES34518.1"/>
    </source>
</evidence>
<protein>
    <recommendedName>
        <fullName evidence="8">1,4-dihydroxy-2-naphthoate prenyltransferase</fullName>
    </recommendedName>
</protein>
<dbReference type="Proteomes" id="UP000322927">
    <property type="component" value="Chromosome"/>
</dbReference>
<feature type="transmembrane region" description="Helical" evidence="5">
    <location>
        <begin position="120"/>
        <end position="142"/>
    </location>
</feature>
<evidence type="ECO:0000256" key="5">
    <source>
        <dbReference type="SAM" id="Phobius"/>
    </source>
</evidence>
<dbReference type="AlphaFoldDB" id="A0A5P2BXX1"/>
<keyword evidence="4 5" id="KW-0472">Membrane</keyword>
<evidence type="ECO:0000256" key="3">
    <source>
        <dbReference type="ARBA" id="ARBA00022989"/>
    </source>
</evidence>
<dbReference type="EMBL" id="CP029192">
    <property type="protein sequence ID" value="QES34518.1"/>
    <property type="molecule type" value="Genomic_DNA"/>
</dbReference>
<dbReference type="InterPro" id="IPR000537">
    <property type="entry name" value="UbiA_prenyltransferase"/>
</dbReference>
<accession>A0A5P2BXX1</accession>
<keyword evidence="2 5" id="KW-0812">Transmembrane</keyword>
<dbReference type="GO" id="GO:0016020">
    <property type="term" value="C:membrane"/>
    <property type="evidence" value="ECO:0007669"/>
    <property type="project" value="UniProtKB-SubCell"/>
</dbReference>
<sequence length="323" mass="33774">MSTEAGPRSARGHRPDRSAGSVARAFVRLSKVTVYQHFFPWALAFALLSGEALDRSGAVPALVWFLIASAAIVACTSAVDDVIGYGNGSDAANYQEGDLGRDIRRKPLLSGAVTVREAKVFAAATAAVALVTGAAGFTALGWDVPVESVLVFVAVAVCSVQYSGGFKFSFRTGGSETMLGLVTAGGLVFPYVALERAWSTAAVLEALIMGLWLVMVISYSNVNDKEGDAAVGRKTLAVVSGPRVFKGAMVAFFVADVALLAALLAVPAMPWWGALTLLPAVALHASQLWFGVGHDNWLKARLCGFIAYDLGFLGLLAPTLGMS</sequence>
<feature type="transmembrane region" description="Helical" evidence="5">
    <location>
        <begin position="61"/>
        <end position="79"/>
    </location>
</feature>
<feature type="transmembrane region" description="Helical" evidence="5">
    <location>
        <begin position="148"/>
        <end position="166"/>
    </location>
</feature>
<dbReference type="RefSeq" id="WP_150216588.1">
    <property type="nucleotide sequence ID" value="NZ_CP029192.1"/>
</dbReference>
<dbReference type="GO" id="GO:0016765">
    <property type="term" value="F:transferase activity, transferring alkyl or aryl (other than methyl) groups"/>
    <property type="evidence" value="ECO:0007669"/>
    <property type="project" value="InterPro"/>
</dbReference>
<feature type="transmembrane region" description="Helical" evidence="5">
    <location>
        <begin position="271"/>
        <end position="290"/>
    </location>
</feature>
<evidence type="ECO:0000256" key="4">
    <source>
        <dbReference type="ARBA" id="ARBA00023136"/>
    </source>
</evidence>
<proteinExistence type="predicted"/>
<evidence type="ECO:0000256" key="1">
    <source>
        <dbReference type="ARBA" id="ARBA00004141"/>
    </source>
</evidence>
<name>A0A5P2BXX1_STRVZ</name>
<feature type="transmembrane region" description="Helical" evidence="5">
    <location>
        <begin position="178"/>
        <end position="194"/>
    </location>
</feature>
<reference evidence="6 7" key="1">
    <citation type="submission" date="2018-05" db="EMBL/GenBank/DDBJ databases">
        <title>Streptomyces venezuelae.</title>
        <authorList>
            <person name="Kim W."/>
            <person name="Lee N."/>
            <person name="Cho B.-K."/>
        </authorList>
    </citation>
    <scope>NUCLEOTIDE SEQUENCE [LARGE SCALE GENOMIC DNA]</scope>
    <source>
        <strain evidence="6 7">ATCC 14584</strain>
    </source>
</reference>
<organism evidence="6 7">
    <name type="scientific">Streptomyces venezuelae</name>
    <dbReference type="NCBI Taxonomy" id="54571"/>
    <lineage>
        <taxon>Bacteria</taxon>
        <taxon>Bacillati</taxon>
        <taxon>Actinomycetota</taxon>
        <taxon>Actinomycetes</taxon>
        <taxon>Kitasatosporales</taxon>
        <taxon>Streptomycetaceae</taxon>
        <taxon>Streptomyces</taxon>
    </lineage>
</organism>
<dbReference type="Pfam" id="PF01040">
    <property type="entry name" value="UbiA"/>
    <property type="match status" value="1"/>
</dbReference>
<dbReference type="Gene3D" id="1.10.357.140">
    <property type="entry name" value="UbiA prenyltransferase"/>
    <property type="match status" value="1"/>
</dbReference>
<feature type="transmembrane region" description="Helical" evidence="5">
    <location>
        <begin position="243"/>
        <end position="265"/>
    </location>
</feature>
<evidence type="ECO:0000256" key="2">
    <source>
        <dbReference type="ARBA" id="ARBA00022692"/>
    </source>
</evidence>
<dbReference type="InterPro" id="IPR044878">
    <property type="entry name" value="UbiA_sf"/>
</dbReference>
<evidence type="ECO:0008006" key="8">
    <source>
        <dbReference type="Google" id="ProtNLM"/>
    </source>
</evidence>
<feature type="transmembrane region" description="Helical" evidence="5">
    <location>
        <begin position="302"/>
        <end position="321"/>
    </location>
</feature>
<gene>
    <name evidence="6" type="ORF">DEJ48_14920</name>
</gene>
<dbReference type="OrthoDB" id="4545177at2"/>
<keyword evidence="3 5" id="KW-1133">Transmembrane helix</keyword>